<dbReference type="AlphaFoldDB" id="A0A498IS18"/>
<comment type="similarity">
    <text evidence="1">Belongs to the 'GDSL' lipolytic enzyme family.</text>
</comment>
<keyword evidence="4" id="KW-1185">Reference proteome</keyword>
<accession>A0A498IS18</accession>
<comment type="caution">
    <text evidence="3">The sequence shown here is derived from an EMBL/GenBank/DDBJ whole genome shotgun (WGS) entry which is preliminary data.</text>
</comment>
<evidence type="ECO:0000313" key="3">
    <source>
        <dbReference type="EMBL" id="RXH84955.1"/>
    </source>
</evidence>
<dbReference type="FunFam" id="3.40.50.1110:FF:000003">
    <property type="entry name" value="GDSL esterase/lipase APG"/>
    <property type="match status" value="1"/>
</dbReference>
<evidence type="ECO:0000256" key="2">
    <source>
        <dbReference type="SAM" id="SignalP"/>
    </source>
</evidence>
<dbReference type="Pfam" id="PF00657">
    <property type="entry name" value="Lipase_GDSL"/>
    <property type="match status" value="1"/>
</dbReference>
<keyword evidence="2" id="KW-0732">Signal</keyword>
<evidence type="ECO:0000256" key="1">
    <source>
        <dbReference type="ARBA" id="ARBA00008668"/>
    </source>
</evidence>
<dbReference type="Proteomes" id="UP000290289">
    <property type="component" value="Chromosome 11"/>
</dbReference>
<feature type="chain" id="PRO_5019785148" description="GDSL esterase/lipase" evidence="2">
    <location>
        <begin position="19"/>
        <end position="377"/>
    </location>
</feature>
<gene>
    <name evidence="3" type="ORF">DVH24_041723</name>
</gene>
<evidence type="ECO:0008006" key="5">
    <source>
        <dbReference type="Google" id="ProtNLM"/>
    </source>
</evidence>
<proteinExistence type="inferred from homology"/>
<dbReference type="InterPro" id="IPR001087">
    <property type="entry name" value="GDSL"/>
</dbReference>
<reference evidence="3 4" key="1">
    <citation type="submission" date="2018-10" db="EMBL/GenBank/DDBJ databases">
        <title>A high-quality apple genome assembly.</title>
        <authorList>
            <person name="Hu J."/>
        </authorList>
    </citation>
    <scope>NUCLEOTIDE SEQUENCE [LARGE SCALE GENOMIC DNA]</scope>
    <source>
        <strain evidence="4">cv. HFTH1</strain>
        <tissue evidence="3">Young leaf</tissue>
    </source>
</reference>
<dbReference type="InterPro" id="IPR035669">
    <property type="entry name" value="SGNH_plant_lipase-like"/>
</dbReference>
<dbReference type="SUPFAM" id="SSF52266">
    <property type="entry name" value="SGNH hydrolase"/>
    <property type="match status" value="1"/>
</dbReference>
<dbReference type="EMBL" id="RDQH01000337">
    <property type="protein sequence ID" value="RXH84955.1"/>
    <property type="molecule type" value="Genomic_DNA"/>
</dbReference>
<dbReference type="InterPro" id="IPR050592">
    <property type="entry name" value="GDSL_lipolytic_enzyme"/>
</dbReference>
<dbReference type="CDD" id="cd01837">
    <property type="entry name" value="SGNH_plant_lipase_like"/>
    <property type="match status" value="1"/>
</dbReference>
<name>A0A498IS18_MALDO</name>
<dbReference type="PANTHER" id="PTHR45642">
    <property type="entry name" value="GDSL ESTERASE/LIPASE EXL3"/>
    <property type="match status" value="1"/>
</dbReference>
<dbReference type="PANTHER" id="PTHR45642:SF120">
    <property type="entry name" value="GDSL-LIKE LIPASE_ACYLHYDROLASE"/>
    <property type="match status" value="1"/>
</dbReference>
<dbReference type="InterPro" id="IPR036514">
    <property type="entry name" value="SGNH_hydro_sf"/>
</dbReference>
<feature type="signal peptide" evidence="2">
    <location>
        <begin position="1"/>
        <end position="18"/>
    </location>
</feature>
<organism evidence="3 4">
    <name type="scientific">Malus domestica</name>
    <name type="common">Apple</name>
    <name type="synonym">Pyrus malus</name>
    <dbReference type="NCBI Taxonomy" id="3750"/>
    <lineage>
        <taxon>Eukaryota</taxon>
        <taxon>Viridiplantae</taxon>
        <taxon>Streptophyta</taxon>
        <taxon>Embryophyta</taxon>
        <taxon>Tracheophyta</taxon>
        <taxon>Spermatophyta</taxon>
        <taxon>Magnoliopsida</taxon>
        <taxon>eudicotyledons</taxon>
        <taxon>Gunneridae</taxon>
        <taxon>Pentapetalae</taxon>
        <taxon>rosids</taxon>
        <taxon>fabids</taxon>
        <taxon>Rosales</taxon>
        <taxon>Rosaceae</taxon>
        <taxon>Amygdaloideae</taxon>
        <taxon>Maleae</taxon>
        <taxon>Malus</taxon>
    </lineage>
</organism>
<protein>
    <recommendedName>
        <fullName evidence="5">GDSL esterase/lipase</fullName>
    </recommendedName>
</protein>
<dbReference type="GO" id="GO:0016788">
    <property type="term" value="F:hydrolase activity, acting on ester bonds"/>
    <property type="evidence" value="ECO:0007669"/>
    <property type="project" value="InterPro"/>
</dbReference>
<dbReference type="Gene3D" id="3.40.50.1110">
    <property type="entry name" value="SGNH hydrolase"/>
    <property type="match status" value="1"/>
</dbReference>
<sequence>MAPTTLFIILLLVHISNSNTCDATNPAPKFPAVLVFGDSTVDTGNNNYLKTLFKGNHYPYGKDFPGQIPTGRFSNGKLVPDFLVSILNIKQTVPPFLDPSLSDNDLITGVCFASGGSGYDDITAAGAGILAFSKQIELFKEYAVRVERILGDKEAKKLITSSLVVVSAGTNDFGFNFYDIPTRRLEFNISGYQDFLLNKLHIFIEELYELGCRKLAIAGLPPVGCLPIQVTVKFGKPKDGRCVDDENSDSQIYNQKLVKLLSKMQSLLPGSRIVYLDVYEPLIDMINNPHKFGFVVTKRGCCGTGFVEAGPLCNALTPVCADDSEYLFWDSIHPTEATYQYLSKYLEKNVLPKFAYRNQSRPSITRSGHPYRADDRY</sequence>
<evidence type="ECO:0000313" key="4">
    <source>
        <dbReference type="Proteomes" id="UP000290289"/>
    </source>
</evidence>